<dbReference type="PROSITE" id="PS50222">
    <property type="entry name" value="EF_HAND_2"/>
    <property type="match status" value="2"/>
</dbReference>
<dbReference type="GO" id="GO:0034220">
    <property type="term" value="P:monoatomic ion transmembrane transport"/>
    <property type="evidence" value="ECO:0007669"/>
    <property type="project" value="UniProtKB-KW"/>
</dbReference>
<evidence type="ECO:0000256" key="7">
    <source>
        <dbReference type="ARBA" id="ARBA00022837"/>
    </source>
</evidence>
<feature type="region of interest" description="Disordered" evidence="14">
    <location>
        <begin position="419"/>
        <end position="508"/>
    </location>
</feature>
<dbReference type="EMBL" id="CAXAMM010037446">
    <property type="protein sequence ID" value="CAK9077149.1"/>
    <property type="molecule type" value="Genomic_DNA"/>
</dbReference>
<feature type="domain" description="EF-hand" evidence="16">
    <location>
        <begin position="259"/>
        <end position="294"/>
    </location>
</feature>
<reference evidence="17 18" key="1">
    <citation type="submission" date="2024-02" db="EMBL/GenBank/DDBJ databases">
        <authorList>
            <person name="Chen Y."/>
            <person name="Shah S."/>
            <person name="Dougan E. K."/>
            <person name="Thang M."/>
            <person name="Chan C."/>
        </authorList>
    </citation>
    <scope>NUCLEOTIDE SEQUENCE [LARGE SCALE GENOMIC DNA]</scope>
</reference>
<dbReference type="InterPro" id="IPR027359">
    <property type="entry name" value="Volt_channel_dom_sf"/>
</dbReference>
<dbReference type="PROSITE" id="PS00018">
    <property type="entry name" value="EF_HAND_1"/>
    <property type="match status" value="2"/>
</dbReference>
<gene>
    <name evidence="17" type="ORF">SCF082_LOCUS37056</name>
</gene>
<evidence type="ECO:0000259" key="16">
    <source>
        <dbReference type="PROSITE" id="PS50222"/>
    </source>
</evidence>
<evidence type="ECO:0000256" key="8">
    <source>
        <dbReference type="ARBA" id="ARBA00022882"/>
    </source>
</evidence>
<keyword evidence="5" id="KW-0107">Calcium channel</keyword>
<keyword evidence="13 17" id="KW-0407">Ion channel</keyword>
<keyword evidence="6 15" id="KW-0812">Transmembrane</keyword>
<comment type="caution">
    <text evidence="17">The sequence shown here is derived from an EMBL/GenBank/DDBJ whole genome shotgun (WGS) entry which is preliminary data.</text>
</comment>
<protein>
    <submittedName>
        <fullName evidence="17">Sodium channel protein type 11 subunit alpha</fullName>
    </submittedName>
</protein>
<dbReference type="SUPFAM" id="SSF81324">
    <property type="entry name" value="Voltage-gated potassium channels"/>
    <property type="match status" value="1"/>
</dbReference>
<keyword evidence="4" id="KW-0109">Calcium transport</keyword>
<evidence type="ECO:0000313" key="18">
    <source>
        <dbReference type="Proteomes" id="UP001642464"/>
    </source>
</evidence>
<organism evidence="17 18">
    <name type="scientific">Durusdinium trenchii</name>
    <dbReference type="NCBI Taxonomy" id="1381693"/>
    <lineage>
        <taxon>Eukaryota</taxon>
        <taxon>Sar</taxon>
        <taxon>Alveolata</taxon>
        <taxon>Dinophyceae</taxon>
        <taxon>Suessiales</taxon>
        <taxon>Symbiodiniaceae</taxon>
        <taxon>Durusdinium</taxon>
    </lineage>
</organism>
<keyword evidence="10" id="KW-0406">Ion transport</keyword>
<feature type="compositionally biased region" description="Polar residues" evidence="14">
    <location>
        <begin position="435"/>
        <end position="467"/>
    </location>
</feature>
<accession>A0ABP0PQ65</accession>
<dbReference type="Gene3D" id="1.20.120.350">
    <property type="entry name" value="Voltage-gated potassium channels. Chain C"/>
    <property type="match status" value="1"/>
</dbReference>
<evidence type="ECO:0000256" key="10">
    <source>
        <dbReference type="ARBA" id="ARBA00023065"/>
    </source>
</evidence>
<feature type="transmembrane region" description="Helical" evidence="15">
    <location>
        <begin position="212"/>
        <end position="235"/>
    </location>
</feature>
<keyword evidence="2" id="KW-0813">Transport</keyword>
<dbReference type="SMART" id="SM00054">
    <property type="entry name" value="EFh"/>
    <property type="match status" value="2"/>
</dbReference>
<feature type="transmembrane region" description="Helical" evidence="15">
    <location>
        <begin position="126"/>
        <end position="148"/>
    </location>
</feature>
<dbReference type="InterPro" id="IPR050599">
    <property type="entry name" value="VDCC_alpha-1_subunit"/>
</dbReference>
<evidence type="ECO:0000256" key="13">
    <source>
        <dbReference type="ARBA" id="ARBA00023303"/>
    </source>
</evidence>
<evidence type="ECO:0000256" key="14">
    <source>
        <dbReference type="SAM" id="MobiDB-lite"/>
    </source>
</evidence>
<keyword evidence="9 15" id="KW-1133">Transmembrane helix</keyword>
<keyword evidence="3" id="KW-0597">Phosphoprotein</keyword>
<feature type="transmembrane region" description="Helical" evidence="15">
    <location>
        <begin position="31"/>
        <end position="52"/>
    </location>
</feature>
<dbReference type="Pfam" id="PF00520">
    <property type="entry name" value="Ion_trans"/>
    <property type="match status" value="1"/>
</dbReference>
<keyword evidence="18" id="KW-1185">Reference proteome</keyword>
<feature type="compositionally biased region" description="Pro residues" evidence="14">
    <location>
        <begin position="479"/>
        <end position="490"/>
    </location>
</feature>
<feature type="region of interest" description="Disordered" evidence="14">
    <location>
        <begin position="590"/>
        <end position="643"/>
    </location>
</feature>
<name>A0ABP0PQ65_9DINO</name>
<comment type="subcellular location">
    <subcellularLocation>
        <location evidence="1">Membrane</location>
        <topology evidence="1">Multi-pass membrane protein</topology>
    </subcellularLocation>
</comment>
<feature type="domain" description="EF-hand" evidence="16">
    <location>
        <begin position="303"/>
        <end position="338"/>
    </location>
</feature>
<keyword evidence="12" id="KW-0325">Glycoprotein</keyword>
<dbReference type="InterPro" id="IPR011992">
    <property type="entry name" value="EF-hand-dom_pair"/>
</dbReference>
<dbReference type="InterPro" id="IPR018247">
    <property type="entry name" value="EF_Hand_1_Ca_BS"/>
</dbReference>
<proteinExistence type="predicted"/>
<dbReference type="SUPFAM" id="SSF47473">
    <property type="entry name" value="EF-hand"/>
    <property type="match status" value="1"/>
</dbReference>
<dbReference type="Proteomes" id="UP001642464">
    <property type="component" value="Unassembled WGS sequence"/>
</dbReference>
<evidence type="ECO:0000256" key="4">
    <source>
        <dbReference type="ARBA" id="ARBA00022568"/>
    </source>
</evidence>
<dbReference type="Gene3D" id="1.10.287.70">
    <property type="match status" value="1"/>
</dbReference>
<evidence type="ECO:0000256" key="15">
    <source>
        <dbReference type="SAM" id="Phobius"/>
    </source>
</evidence>
<dbReference type="PANTHER" id="PTHR45628:SF7">
    <property type="entry name" value="VOLTAGE-DEPENDENT CALCIUM CHANNEL TYPE A SUBUNIT ALPHA-1"/>
    <property type="match status" value="1"/>
</dbReference>
<keyword evidence="7" id="KW-0106">Calcium</keyword>
<dbReference type="PANTHER" id="PTHR45628">
    <property type="entry name" value="VOLTAGE-DEPENDENT CALCIUM CHANNEL TYPE A SUBUNIT ALPHA-1"/>
    <property type="match status" value="1"/>
</dbReference>
<dbReference type="Gene3D" id="1.10.238.10">
    <property type="entry name" value="EF-hand"/>
    <property type="match status" value="1"/>
</dbReference>
<sequence length="643" mass="72154">MGLIVVVDAWCTCVDIDATASKTTSPQVYRVISDLCLVCYSTEVLALLLLFGLEVLRDWMMVVDVLIVFCGWGEKIFAALAPDSELGFRIAVLRAGRLVRIFRLMRLLKRIRPLRELHKLVMMMATCLRTLVWSFILLCVVMTVWAMLMVELIYPALQEMIEKQEFVSCDEECQRAMSSVMDANLLLFKTVIAGDSWGEIAVPVIQRHPATAIIFVGSQLTLVFGVLNLIVAVVVDTFADARQNDVQNLAEEMEDEIEYDRKSLGKLFERIDKDGSGQLTLQEMIEGARNDPGFQSRLRVMDIDEHDLQQLFQMIDEDGSGTIEVAEFIGPLSRWAHDSKTAPRFIKYNMIQTMHLQEDLYELSVDCFNQLALRIDDLASQVQGVKVHHPLQQDPAPSRSGSPMGSPTVEVIQSELPVEAAVSSESEPGTEVLEGQTSPVESRNVSRTSYWRSQPQPTPTRQVSPIQEQEKHFQEVDPSPSPPLDQPPPSADTELLAPKSASREARESSMGLEMLLENLGMKIESKLDLLLLDATRRAAMALTESRSPALEEFSLERTKARRVKAKKMLHPEAFRSMYMSGKHRRLSLVELGTTRDQSKDATPKPRRRSLSSNDITEGDPVSPISSSHLEPMTNAREVLSRDL</sequence>
<keyword evidence="8" id="KW-0851">Voltage-gated channel</keyword>
<evidence type="ECO:0000256" key="1">
    <source>
        <dbReference type="ARBA" id="ARBA00004141"/>
    </source>
</evidence>
<dbReference type="InterPro" id="IPR005821">
    <property type="entry name" value="Ion_trans_dom"/>
</dbReference>
<keyword evidence="11 15" id="KW-0472">Membrane</keyword>
<dbReference type="Pfam" id="PF13499">
    <property type="entry name" value="EF-hand_7"/>
    <property type="match status" value="1"/>
</dbReference>
<dbReference type="InterPro" id="IPR002048">
    <property type="entry name" value="EF_hand_dom"/>
</dbReference>
<evidence type="ECO:0000256" key="2">
    <source>
        <dbReference type="ARBA" id="ARBA00022448"/>
    </source>
</evidence>
<evidence type="ECO:0000256" key="6">
    <source>
        <dbReference type="ARBA" id="ARBA00022692"/>
    </source>
</evidence>
<evidence type="ECO:0000256" key="5">
    <source>
        <dbReference type="ARBA" id="ARBA00022673"/>
    </source>
</evidence>
<evidence type="ECO:0000313" key="17">
    <source>
        <dbReference type="EMBL" id="CAK9077149.1"/>
    </source>
</evidence>
<evidence type="ECO:0000256" key="11">
    <source>
        <dbReference type="ARBA" id="ARBA00023136"/>
    </source>
</evidence>
<evidence type="ECO:0000256" key="3">
    <source>
        <dbReference type="ARBA" id="ARBA00022553"/>
    </source>
</evidence>
<dbReference type="CDD" id="cd00051">
    <property type="entry name" value="EFh"/>
    <property type="match status" value="1"/>
</dbReference>
<evidence type="ECO:0000256" key="12">
    <source>
        <dbReference type="ARBA" id="ARBA00023180"/>
    </source>
</evidence>
<evidence type="ECO:0000256" key="9">
    <source>
        <dbReference type="ARBA" id="ARBA00022989"/>
    </source>
</evidence>